<dbReference type="GO" id="GO:0006310">
    <property type="term" value="P:DNA recombination"/>
    <property type="evidence" value="ECO:0007669"/>
    <property type="project" value="InterPro"/>
</dbReference>
<dbReference type="InterPro" id="IPR014001">
    <property type="entry name" value="Helicase_ATP-bd"/>
</dbReference>
<feature type="binding site" evidence="12">
    <location>
        <position position="449"/>
    </location>
    <ligand>
        <name>Zn(2+)</name>
        <dbReference type="ChEBI" id="CHEBI:29105"/>
        <label>2</label>
    </ligand>
</feature>
<proteinExistence type="inferred from homology"/>
<feature type="binding site" evidence="12">
    <location>
        <position position="440"/>
    </location>
    <ligand>
        <name>Zn(2+)</name>
        <dbReference type="ChEBI" id="CHEBI:29105"/>
        <label>1</label>
    </ligand>
</feature>
<dbReference type="Proteomes" id="UP000239471">
    <property type="component" value="Unassembled WGS sequence"/>
</dbReference>
<keyword evidence="16" id="KW-1185">Reference proteome</keyword>
<keyword evidence="9 12" id="KW-0238">DNA-binding</keyword>
<dbReference type="GO" id="GO:1990077">
    <property type="term" value="C:primosome complex"/>
    <property type="evidence" value="ECO:0007669"/>
    <property type="project" value="UniProtKB-UniRule"/>
</dbReference>
<evidence type="ECO:0000256" key="10">
    <source>
        <dbReference type="ARBA" id="ARBA00023235"/>
    </source>
</evidence>
<dbReference type="InterPro" id="IPR005259">
    <property type="entry name" value="PriA"/>
</dbReference>
<dbReference type="PANTHER" id="PTHR30580:SF0">
    <property type="entry name" value="PRIMOSOMAL PROTEIN N"/>
    <property type="match status" value="1"/>
</dbReference>
<dbReference type="SUPFAM" id="SSF161187">
    <property type="entry name" value="YfgJ-like"/>
    <property type="match status" value="1"/>
</dbReference>
<keyword evidence="4 12" id="KW-0547">Nucleotide-binding</keyword>
<comment type="caution">
    <text evidence="15">The sequence shown here is derived from an EMBL/GenBank/DDBJ whole genome shotgun (WGS) entry which is preliminary data.</text>
</comment>
<feature type="binding site" evidence="12">
    <location>
        <position position="452"/>
    </location>
    <ligand>
        <name>Zn(2+)</name>
        <dbReference type="ChEBI" id="CHEBI:29105"/>
        <label>2</label>
    </ligand>
</feature>
<comment type="catalytic activity">
    <reaction evidence="11 12">
        <text>ATP + H2O = ADP + phosphate + H(+)</text>
        <dbReference type="Rhea" id="RHEA:13065"/>
        <dbReference type="ChEBI" id="CHEBI:15377"/>
        <dbReference type="ChEBI" id="CHEBI:15378"/>
        <dbReference type="ChEBI" id="CHEBI:30616"/>
        <dbReference type="ChEBI" id="CHEBI:43474"/>
        <dbReference type="ChEBI" id="CHEBI:456216"/>
        <dbReference type="EC" id="5.6.2.4"/>
    </reaction>
</comment>
<evidence type="ECO:0000256" key="1">
    <source>
        <dbReference type="ARBA" id="ARBA00022515"/>
    </source>
</evidence>
<dbReference type="GO" id="GO:0008270">
    <property type="term" value="F:zinc ion binding"/>
    <property type="evidence" value="ECO:0007669"/>
    <property type="project" value="UniProtKB-UniRule"/>
</dbReference>
<dbReference type="FunFam" id="3.40.50.300:FF:000489">
    <property type="entry name" value="Primosome assembly protein PriA"/>
    <property type="match status" value="1"/>
</dbReference>
<dbReference type="PROSITE" id="PS51194">
    <property type="entry name" value="HELICASE_CTER"/>
    <property type="match status" value="1"/>
</dbReference>
<dbReference type="Pfam" id="PF18319">
    <property type="entry name" value="Zn_ribbon_PriA"/>
    <property type="match status" value="1"/>
</dbReference>
<dbReference type="RefSeq" id="WP_106058474.1">
    <property type="nucleotide sequence ID" value="NZ_PVXQ01000003.1"/>
</dbReference>
<feature type="binding site" evidence="12">
    <location>
        <position position="443"/>
    </location>
    <ligand>
        <name>Zn(2+)</name>
        <dbReference type="ChEBI" id="CHEBI:29105"/>
        <label>1</label>
    </ligand>
</feature>
<dbReference type="GO" id="GO:0006302">
    <property type="term" value="P:double-strand break repair"/>
    <property type="evidence" value="ECO:0007669"/>
    <property type="project" value="InterPro"/>
</dbReference>
<dbReference type="GO" id="GO:0016887">
    <property type="term" value="F:ATP hydrolysis activity"/>
    <property type="evidence" value="ECO:0007669"/>
    <property type="project" value="RHEA"/>
</dbReference>
<evidence type="ECO:0000256" key="5">
    <source>
        <dbReference type="ARBA" id="ARBA00022801"/>
    </source>
</evidence>
<keyword evidence="5 12" id="KW-0378">Hydrolase</keyword>
<organism evidence="15 16">
    <name type="scientific">Clostridium vincentii</name>
    <dbReference type="NCBI Taxonomy" id="52704"/>
    <lineage>
        <taxon>Bacteria</taxon>
        <taxon>Bacillati</taxon>
        <taxon>Bacillota</taxon>
        <taxon>Clostridia</taxon>
        <taxon>Eubacteriales</taxon>
        <taxon>Clostridiaceae</taxon>
        <taxon>Clostridium</taxon>
    </lineage>
</organism>
<dbReference type="Pfam" id="PF17764">
    <property type="entry name" value="PriA_3primeBD"/>
    <property type="match status" value="1"/>
</dbReference>
<dbReference type="InterPro" id="IPR040498">
    <property type="entry name" value="PriA_CRR"/>
</dbReference>
<name>A0A2T0BJR3_9CLOT</name>
<gene>
    <name evidence="12 15" type="primary">priA</name>
    <name evidence="15" type="ORF">CLVI_04360</name>
</gene>
<evidence type="ECO:0000256" key="2">
    <source>
        <dbReference type="ARBA" id="ARBA00022705"/>
    </source>
</evidence>
<protein>
    <recommendedName>
        <fullName evidence="12">Replication restart protein PriA</fullName>
    </recommendedName>
    <alternativeName>
        <fullName evidence="12">ATP-dependent DNA helicase PriA</fullName>
        <ecNumber evidence="12">5.6.2.4</ecNumber>
    </alternativeName>
    <alternativeName>
        <fullName evidence="12">DNA 3'-5' helicase PriA</fullName>
    </alternativeName>
</protein>
<dbReference type="GO" id="GO:0043138">
    <property type="term" value="F:3'-5' DNA helicase activity"/>
    <property type="evidence" value="ECO:0007669"/>
    <property type="project" value="UniProtKB-EC"/>
</dbReference>
<dbReference type="Pfam" id="PF00271">
    <property type="entry name" value="Helicase_C"/>
    <property type="match status" value="1"/>
</dbReference>
<feature type="binding site" evidence="12">
    <location>
        <position position="469"/>
    </location>
    <ligand>
        <name>Zn(2+)</name>
        <dbReference type="ChEBI" id="CHEBI:29105"/>
        <label>2</label>
    </ligand>
</feature>
<dbReference type="InterPro" id="IPR041222">
    <property type="entry name" value="PriA_3primeBD"/>
</dbReference>
<comment type="cofactor">
    <cofactor evidence="12">
        <name>Zn(2+)</name>
        <dbReference type="ChEBI" id="CHEBI:29105"/>
    </cofactor>
    <text evidence="12">Binds 2 zinc ions per subunit.</text>
</comment>
<dbReference type="NCBIfam" id="NF004066">
    <property type="entry name" value="PRK05580.1-3"/>
    <property type="match status" value="1"/>
</dbReference>
<keyword evidence="10 12" id="KW-0413">Isomerase</keyword>
<accession>A0A2T0BJR3</accession>
<dbReference type="SUPFAM" id="SSF52540">
    <property type="entry name" value="P-loop containing nucleoside triphosphate hydrolases"/>
    <property type="match status" value="1"/>
</dbReference>
<evidence type="ECO:0000256" key="11">
    <source>
        <dbReference type="ARBA" id="ARBA00048988"/>
    </source>
</evidence>
<dbReference type="PANTHER" id="PTHR30580">
    <property type="entry name" value="PRIMOSOMAL PROTEIN N"/>
    <property type="match status" value="1"/>
</dbReference>
<dbReference type="CDD" id="cd17929">
    <property type="entry name" value="DEXHc_priA"/>
    <property type="match status" value="1"/>
</dbReference>
<dbReference type="HAMAP" id="MF_00983">
    <property type="entry name" value="PriA"/>
    <property type="match status" value="1"/>
</dbReference>
<feature type="domain" description="Helicase C-terminal" evidence="14">
    <location>
        <begin position="474"/>
        <end position="628"/>
    </location>
</feature>
<evidence type="ECO:0000313" key="15">
    <source>
        <dbReference type="EMBL" id="PRR84138.1"/>
    </source>
</evidence>
<dbReference type="PROSITE" id="PS51192">
    <property type="entry name" value="HELICASE_ATP_BIND_1"/>
    <property type="match status" value="1"/>
</dbReference>
<evidence type="ECO:0000259" key="13">
    <source>
        <dbReference type="PROSITE" id="PS51192"/>
    </source>
</evidence>
<keyword evidence="2 12" id="KW-0235">DNA replication</keyword>
<evidence type="ECO:0000256" key="7">
    <source>
        <dbReference type="ARBA" id="ARBA00022833"/>
    </source>
</evidence>
<feature type="binding site" evidence="12">
    <location>
        <position position="479"/>
    </location>
    <ligand>
        <name>Zn(2+)</name>
        <dbReference type="ChEBI" id="CHEBI:29105"/>
        <label>1</label>
    </ligand>
</feature>
<keyword evidence="7 12" id="KW-0862">Zinc</keyword>
<dbReference type="OrthoDB" id="9759544at2"/>
<comment type="similarity">
    <text evidence="12">Belongs to the helicase family. PriA subfamily.</text>
</comment>
<dbReference type="AlphaFoldDB" id="A0A2T0BJR3"/>
<evidence type="ECO:0000259" key="14">
    <source>
        <dbReference type="PROSITE" id="PS51194"/>
    </source>
</evidence>
<feature type="domain" description="Helicase ATP-binding" evidence="13">
    <location>
        <begin position="212"/>
        <end position="378"/>
    </location>
</feature>
<evidence type="ECO:0000256" key="3">
    <source>
        <dbReference type="ARBA" id="ARBA00022723"/>
    </source>
</evidence>
<dbReference type="InterPro" id="IPR001650">
    <property type="entry name" value="Helicase_C-like"/>
</dbReference>
<dbReference type="Pfam" id="PF00270">
    <property type="entry name" value="DEAD"/>
    <property type="match status" value="1"/>
</dbReference>
<evidence type="ECO:0000256" key="9">
    <source>
        <dbReference type="ARBA" id="ARBA00023125"/>
    </source>
</evidence>
<keyword evidence="6 12" id="KW-0347">Helicase</keyword>
<keyword evidence="3 12" id="KW-0479">Metal-binding</keyword>
<dbReference type="Gene3D" id="3.40.1440.60">
    <property type="entry name" value="PriA, 3(prime) DNA-binding domain"/>
    <property type="match status" value="1"/>
</dbReference>
<feature type="binding site" evidence="12">
    <location>
        <position position="482"/>
    </location>
    <ligand>
        <name>Zn(2+)</name>
        <dbReference type="ChEBI" id="CHEBI:29105"/>
        <label>1</label>
    </ligand>
</feature>
<evidence type="ECO:0000256" key="8">
    <source>
        <dbReference type="ARBA" id="ARBA00022840"/>
    </source>
</evidence>
<dbReference type="GO" id="GO:0006269">
    <property type="term" value="P:DNA replication, synthesis of primer"/>
    <property type="evidence" value="ECO:0007669"/>
    <property type="project" value="UniProtKB-KW"/>
</dbReference>
<dbReference type="CDD" id="cd18804">
    <property type="entry name" value="SF2_C_priA"/>
    <property type="match status" value="1"/>
</dbReference>
<feature type="binding site" evidence="12">
    <location>
        <position position="466"/>
    </location>
    <ligand>
        <name>Zn(2+)</name>
        <dbReference type="ChEBI" id="CHEBI:29105"/>
        <label>2</label>
    </ligand>
</feature>
<dbReference type="NCBIfam" id="TIGR00595">
    <property type="entry name" value="priA"/>
    <property type="match status" value="1"/>
</dbReference>
<dbReference type="InterPro" id="IPR042115">
    <property type="entry name" value="PriA_3primeBD_sf"/>
</dbReference>
<dbReference type="InterPro" id="IPR027417">
    <property type="entry name" value="P-loop_NTPase"/>
</dbReference>
<comment type="function">
    <text evidence="12">Initiates the restart of stalled replication forks, which reloads the replicative helicase on sites other than the origin of replication. Recognizes and binds to abandoned replication forks and remodels them to uncover a helicase loading site. Promotes assembly of the primosome at these replication forks.</text>
</comment>
<dbReference type="Pfam" id="PF18074">
    <property type="entry name" value="PriA_C"/>
    <property type="match status" value="1"/>
</dbReference>
<sequence length="735" mass="84256">MIDLYAEIIINSDAIEIDRPFTYKVKQDQEEIIQIGHRVKVPFGRGNRLVEGFVLGLKCEGIENIKGIKSIMDIQDQDPILTRDDLKLIDFLRDTYLCKYIDAIRTIIPVGLMSGLTNKKKIVLHFNKELDCGYDKKENYVKLISYIKENDGELTKSDLTKSNLFTVYTINKAIKEGFLKACEKIVYRYNTRIYDEDVKNNLNEEQLGAFNQILNSQSKGFVLKGVTGSGKTEVYMNLVSKVLMEGKSAIMLVPEIALTPQMIERFKGRFGKNVALFHSKLSPGERYDEWFRIKKGEASLVVGARSAIFLPLNNLGLIIVDEEHENTYKSEHNPKYSTKEVAKFLSNLKGCKYILGSATPSIETYFEAQNGELELIEIKNRVRNRPLPVMEIVDMREELKCGNLSILSRKLYHSIDETLKKREQIIIFLNRRGFSTFVSCRSCGYVFKCPECDISMTYHKNGYLVCHFCGRSQKEEKICPKCGSKYVKFFGAGTEKAQVEIKKYFPSARILRMDVDTTRAKDSHEKIYNSFKNGEADILIGTQMVSKGLDFKNVTLVGILAADISLNIPDYRSRERTYQIITQVAGRAGRGDKNGKVVVQTYTPNNVSLKYAMENNYDDLYKEEIKIRSIMKYPPFSTIFLIGAQSKNEDTLKEFMRTLSGQLSKLLVDEKELELLGPNPCIITKIKDNYRWQIIIKGFLELELKKNIKDILYQLTKNVYNEIRVSMDINPNNMS</sequence>
<evidence type="ECO:0000313" key="16">
    <source>
        <dbReference type="Proteomes" id="UP000239471"/>
    </source>
</evidence>
<dbReference type="Gene3D" id="3.40.50.300">
    <property type="entry name" value="P-loop containing nucleotide triphosphate hydrolases"/>
    <property type="match status" value="2"/>
</dbReference>
<dbReference type="EMBL" id="PVXQ01000003">
    <property type="protein sequence ID" value="PRR84138.1"/>
    <property type="molecule type" value="Genomic_DNA"/>
</dbReference>
<comment type="catalytic activity">
    <reaction evidence="12">
        <text>Couples ATP hydrolysis with the unwinding of duplex DNA by translocating in the 3'-5' direction.</text>
        <dbReference type="EC" id="5.6.2.4"/>
    </reaction>
</comment>
<evidence type="ECO:0000256" key="12">
    <source>
        <dbReference type="HAMAP-Rule" id="MF_00983"/>
    </source>
</evidence>
<dbReference type="SMART" id="SM00487">
    <property type="entry name" value="DEXDc"/>
    <property type="match status" value="1"/>
</dbReference>
<dbReference type="SMART" id="SM00490">
    <property type="entry name" value="HELICc"/>
    <property type="match status" value="1"/>
</dbReference>
<evidence type="ECO:0000256" key="6">
    <source>
        <dbReference type="ARBA" id="ARBA00022806"/>
    </source>
</evidence>
<comment type="subunit">
    <text evidence="12">Component of the replication restart primosome.</text>
</comment>
<dbReference type="InterPro" id="IPR041236">
    <property type="entry name" value="PriA_C"/>
</dbReference>
<reference evidence="15 16" key="1">
    <citation type="submission" date="2018-03" db="EMBL/GenBank/DDBJ databases">
        <title>Genome sequence of Clostridium vincentii DSM 10228.</title>
        <authorList>
            <person name="Poehlein A."/>
            <person name="Daniel R."/>
        </authorList>
    </citation>
    <scope>NUCLEOTIDE SEQUENCE [LARGE SCALE GENOMIC DNA]</scope>
    <source>
        <strain evidence="15 16">DSM 10228</strain>
    </source>
</reference>
<dbReference type="InterPro" id="IPR011545">
    <property type="entry name" value="DEAD/DEAH_box_helicase_dom"/>
</dbReference>
<keyword evidence="8 12" id="KW-0067">ATP-binding</keyword>
<dbReference type="GO" id="GO:0006270">
    <property type="term" value="P:DNA replication initiation"/>
    <property type="evidence" value="ECO:0007669"/>
    <property type="project" value="TreeGrafter"/>
</dbReference>
<dbReference type="EC" id="5.6.2.4" evidence="12"/>
<keyword evidence="1 12" id="KW-0639">Primosome</keyword>
<dbReference type="GO" id="GO:0003677">
    <property type="term" value="F:DNA binding"/>
    <property type="evidence" value="ECO:0007669"/>
    <property type="project" value="UniProtKB-UniRule"/>
</dbReference>
<dbReference type="GO" id="GO:0005524">
    <property type="term" value="F:ATP binding"/>
    <property type="evidence" value="ECO:0007669"/>
    <property type="project" value="UniProtKB-UniRule"/>
</dbReference>
<evidence type="ECO:0000256" key="4">
    <source>
        <dbReference type="ARBA" id="ARBA00022741"/>
    </source>
</evidence>